<evidence type="ECO:0000256" key="3">
    <source>
        <dbReference type="ARBA" id="ARBA00022989"/>
    </source>
</evidence>
<evidence type="ECO:0000256" key="1">
    <source>
        <dbReference type="ARBA" id="ARBA00004141"/>
    </source>
</evidence>
<dbReference type="InterPro" id="IPR011527">
    <property type="entry name" value="ABC1_TM_dom"/>
</dbReference>
<evidence type="ECO:0000313" key="6">
    <source>
        <dbReference type="EMBL" id="KAK2119233.1"/>
    </source>
</evidence>
<evidence type="ECO:0000259" key="5">
    <source>
        <dbReference type="PROSITE" id="PS50929"/>
    </source>
</evidence>
<feature type="domain" description="ABC transmembrane type-1" evidence="5">
    <location>
        <begin position="1"/>
        <end position="65"/>
    </location>
</feature>
<keyword evidence="4" id="KW-0472">Membrane</keyword>
<dbReference type="InterPro" id="IPR036640">
    <property type="entry name" value="ABC1_TM_sf"/>
</dbReference>
<name>A0ABQ9WC55_SAGOE</name>
<evidence type="ECO:0000256" key="4">
    <source>
        <dbReference type="ARBA" id="ARBA00023136"/>
    </source>
</evidence>
<protein>
    <submittedName>
        <fullName evidence="6">ATP-binding cassette sub- B member 10, mitochondrial</fullName>
    </submittedName>
</protein>
<dbReference type="SUPFAM" id="SSF90123">
    <property type="entry name" value="ABC transporter transmembrane region"/>
    <property type="match status" value="1"/>
</dbReference>
<accession>A0ABQ9WC55</accession>
<proteinExistence type="predicted"/>
<organism evidence="6 7">
    <name type="scientific">Saguinus oedipus</name>
    <name type="common">Cotton-top tamarin</name>
    <name type="synonym">Oedipomidas oedipus</name>
    <dbReference type="NCBI Taxonomy" id="9490"/>
    <lineage>
        <taxon>Eukaryota</taxon>
        <taxon>Metazoa</taxon>
        <taxon>Chordata</taxon>
        <taxon>Craniata</taxon>
        <taxon>Vertebrata</taxon>
        <taxon>Euteleostomi</taxon>
        <taxon>Mammalia</taxon>
        <taxon>Eutheria</taxon>
        <taxon>Euarchontoglires</taxon>
        <taxon>Primates</taxon>
        <taxon>Haplorrhini</taxon>
        <taxon>Platyrrhini</taxon>
        <taxon>Cebidae</taxon>
        <taxon>Callitrichinae</taxon>
        <taxon>Saguinus</taxon>
    </lineage>
</organism>
<keyword evidence="6" id="KW-0547">Nucleotide-binding</keyword>
<dbReference type="PANTHER" id="PTHR43394">
    <property type="entry name" value="ATP-DEPENDENT PERMEASE MDL1, MITOCHONDRIAL"/>
    <property type="match status" value="1"/>
</dbReference>
<dbReference type="GO" id="GO:0005524">
    <property type="term" value="F:ATP binding"/>
    <property type="evidence" value="ECO:0007669"/>
    <property type="project" value="UniProtKB-KW"/>
</dbReference>
<dbReference type="Proteomes" id="UP001266305">
    <property type="component" value="Unassembled WGS sequence"/>
</dbReference>
<comment type="subcellular location">
    <subcellularLocation>
        <location evidence="1">Membrane</location>
        <topology evidence="1">Multi-pass membrane protein</topology>
    </subcellularLocation>
</comment>
<keyword evidence="3" id="KW-1133">Transmembrane helix</keyword>
<keyword evidence="2" id="KW-0812">Transmembrane</keyword>
<dbReference type="PROSITE" id="PS50929">
    <property type="entry name" value="ABC_TM1F"/>
    <property type="match status" value="1"/>
</dbReference>
<dbReference type="InterPro" id="IPR039421">
    <property type="entry name" value="Type_1_exporter"/>
</dbReference>
<sequence>MQTSGQRIVNRLRTSLFSSILRQEVAFFDKTRTGELINRLSSDAALLGRSVTENLSDGLKAGAQASLGASSVIIAVIYGRYLRKLTKVTQDSLAQATQLRNVLEM</sequence>
<dbReference type="PANTHER" id="PTHR43394:SF1">
    <property type="entry name" value="ATP-BINDING CASSETTE SUB-FAMILY B MEMBER 10, MITOCHONDRIAL"/>
    <property type="match status" value="1"/>
</dbReference>
<gene>
    <name evidence="6" type="primary">ABCB10_1</name>
    <name evidence="6" type="ORF">P7K49_000619</name>
</gene>
<dbReference type="Pfam" id="PF00664">
    <property type="entry name" value="ABC_membrane"/>
    <property type="match status" value="1"/>
</dbReference>
<dbReference type="EMBL" id="JASSZA010000001">
    <property type="protein sequence ID" value="KAK2119233.1"/>
    <property type="molecule type" value="Genomic_DNA"/>
</dbReference>
<keyword evidence="7" id="KW-1185">Reference proteome</keyword>
<comment type="caution">
    <text evidence="6">The sequence shown here is derived from an EMBL/GenBank/DDBJ whole genome shotgun (WGS) entry which is preliminary data.</text>
</comment>
<evidence type="ECO:0000256" key="2">
    <source>
        <dbReference type="ARBA" id="ARBA00022692"/>
    </source>
</evidence>
<keyword evidence="6" id="KW-0067">ATP-binding</keyword>
<reference evidence="6 7" key="1">
    <citation type="submission" date="2023-05" db="EMBL/GenBank/DDBJ databases">
        <title>B98-5 Cell Line De Novo Hybrid Assembly: An Optical Mapping Approach.</title>
        <authorList>
            <person name="Kananen K."/>
            <person name="Auerbach J.A."/>
            <person name="Kautto E."/>
            <person name="Blachly J.S."/>
        </authorList>
    </citation>
    <scope>NUCLEOTIDE SEQUENCE [LARGE SCALE GENOMIC DNA]</scope>
    <source>
        <strain evidence="6">B95-8</strain>
        <tissue evidence="6">Cell line</tissue>
    </source>
</reference>
<dbReference type="Gene3D" id="1.20.1560.10">
    <property type="entry name" value="ABC transporter type 1, transmembrane domain"/>
    <property type="match status" value="1"/>
</dbReference>
<evidence type="ECO:0000313" key="7">
    <source>
        <dbReference type="Proteomes" id="UP001266305"/>
    </source>
</evidence>